<dbReference type="SUPFAM" id="SSF63867">
    <property type="entry name" value="MoeA C-terminal domain-like"/>
    <property type="match status" value="1"/>
</dbReference>
<evidence type="ECO:0000313" key="2">
    <source>
        <dbReference type="EMBL" id="KKK62034.1"/>
    </source>
</evidence>
<protein>
    <recommendedName>
        <fullName evidence="1">MoeA C-terminal domain-containing protein</fullName>
    </recommendedName>
</protein>
<dbReference type="GO" id="GO:0032324">
    <property type="term" value="P:molybdopterin cofactor biosynthetic process"/>
    <property type="evidence" value="ECO:0007669"/>
    <property type="project" value="InterPro"/>
</dbReference>
<dbReference type="InterPro" id="IPR036688">
    <property type="entry name" value="MoeA_C_domain_IV_sf"/>
</dbReference>
<dbReference type="InterPro" id="IPR005111">
    <property type="entry name" value="MoeA_C_domain_IV"/>
</dbReference>
<dbReference type="Pfam" id="PF03454">
    <property type="entry name" value="MoeA_C"/>
    <property type="match status" value="1"/>
</dbReference>
<feature type="non-terminal residue" evidence="2">
    <location>
        <position position="1"/>
    </location>
</feature>
<reference evidence="2" key="1">
    <citation type="journal article" date="2015" name="Nature">
        <title>Complex archaea that bridge the gap between prokaryotes and eukaryotes.</title>
        <authorList>
            <person name="Spang A."/>
            <person name="Saw J.H."/>
            <person name="Jorgensen S.L."/>
            <person name="Zaremba-Niedzwiedzka K."/>
            <person name="Martijn J."/>
            <person name="Lind A.E."/>
            <person name="van Eijk R."/>
            <person name="Schleper C."/>
            <person name="Guy L."/>
            <person name="Ettema T.J."/>
        </authorList>
    </citation>
    <scope>NUCLEOTIDE SEQUENCE</scope>
</reference>
<sequence length="52" mass="6013">YMRARLQDGMLYPDDRQDSSLLSVLAQADALMIRPPHDPARNAKDLQRYILI</sequence>
<organism evidence="2">
    <name type="scientific">marine sediment metagenome</name>
    <dbReference type="NCBI Taxonomy" id="412755"/>
    <lineage>
        <taxon>unclassified sequences</taxon>
        <taxon>metagenomes</taxon>
        <taxon>ecological metagenomes</taxon>
    </lineage>
</organism>
<feature type="domain" description="MoeA C-terminal" evidence="1">
    <location>
        <begin position="1"/>
        <end position="38"/>
    </location>
</feature>
<gene>
    <name evidence="2" type="ORF">LCGC14_3008380</name>
</gene>
<accession>A0A0F8Z6K7</accession>
<comment type="caution">
    <text evidence="2">The sequence shown here is derived from an EMBL/GenBank/DDBJ whole genome shotgun (WGS) entry which is preliminary data.</text>
</comment>
<dbReference type="EMBL" id="LAZR01062192">
    <property type="protein sequence ID" value="KKK62034.1"/>
    <property type="molecule type" value="Genomic_DNA"/>
</dbReference>
<proteinExistence type="predicted"/>
<evidence type="ECO:0000259" key="1">
    <source>
        <dbReference type="Pfam" id="PF03454"/>
    </source>
</evidence>
<dbReference type="AlphaFoldDB" id="A0A0F8Z6K7"/>
<name>A0A0F8Z6K7_9ZZZZ</name>